<dbReference type="Pfam" id="PF06940">
    <property type="entry name" value="DUF1287"/>
    <property type="match status" value="1"/>
</dbReference>
<reference evidence="4 5" key="1">
    <citation type="submission" date="2018-01" db="EMBL/GenBank/DDBJ databases">
        <title>Superficieibacter electus gen. nov., sp. nov., an extended-spectrum beta-lactamase possessing member of the Enterobacteriaceae family, isolated from intensive care unit surfaces.</title>
        <authorList>
            <person name="Potter R.F."/>
            <person name="D'Souza A.W."/>
        </authorList>
    </citation>
    <scope>NUCLEOTIDE SEQUENCE [LARGE SCALE GENOMIC DNA]</scope>
    <source>
        <strain evidence="3 5">BP-1</strain>
        <strain evidence="2 4">BP-2</strain>
    </source>
</reference>
<feature type="signal peptide" evidence="1">
    <location>
        <begin position="1"/>
        <end position="27"/>
    </location>
</feature>
<dbReference type="Proteomes" id="UP000247005">
    <property type="component" value="Unassembled WGS sequence"/>
</dbReference>
<dbReference type="EMBL" id="PQGE01000018">
    <property type="protein sequence ID" value="POP42621.1"/>
    <property type="molecule type" value="Genomic_DNA"/>
</dbReference>
<dbReference type="PIRSF" id="PIRSF011444">
    <property type="entry name" value="DUF1287"/>
    <property type="match status" value="1"/>
</dbReference>
<dbReference type="EMBL" id="PQGD01000016">
    <property type="protein sequence ID" value="POP45697.1"/>
    <property type="molecule type" value="Genomic_DNA"/>
</dbReference>
<dbReference type="Proteomes" id="UP000237073">
    <property type="component" value="Unassembled WGS sequence"/>
</dbReference>
<evidence type="ECO:0000313" key="2">
    <source>
        <dbReference type="EMBL" id="POP42621.1"/>
    </source>
</evidence>
<dbReference type="InterPro" id="IPR009706">
    <property type="entry name" value="DUF1287"/>
</dbReference>
<comment type="caution">
    <text evidence="3">The sequence shown here is derived from an EMBL/GenBank/DDBJ whole genome shotgun (WGS) entry which is preliminary data.</text>
</comment>
<accession>A0A2P5GL59</accession>
<proteinExistence type="predicted"/>
<evidence type="ECO:0000313" key="3">
    <source>
        <dbReference type="EMBL" id="POP45697.1"/>
    </source>
</evidence>
<protein>
    <submittedName>
        <fullName evidence="3">DUF1287 domain-containing protein</fullName>
    </submittedName>
</protein>
<keyword evidence="1" id="KW-0732">Signal</keyword>
<gene>
    <name evidence="3" type="ORF">CHU32_18790</name>
    <name evidence="2" type="ORF">CHU33_18415</name>
</gene>
<name>A0A2P5GL59_9ENTR</name>
<sequence>MRKRFIATMILISGLAVPAFFCQAPMAGTSVSATAPANLAVASSVKQQVGKTLFYDPAYSRMEYPGGDVPLERGVCADVVIRALRSQHVDLQQLVHEDMKAHFAAYPQKWKLTRPDPNIDHRRVFNLETWFDRHHKSQPVTQNPADYLPGDIVSWRLDNGLAHIGIVADEQTWDGTPLMVHNIGSGAKLEDVLFSWRIVGHYRYF</sequence>
<evidence type="ECO:0000256" key="1">
    <source>
        <dbReference type="SAM" id="SignalP"/>
    </source>
</evidence>
<organism evidence="3 5">
    <name type="scientific">Superficieibacter electus</name>
    <dbReference type="NCBI Taxonomy" id="2022662"/>
    <lineage>
        <taxon>Bacteria</taxon>
        <taxon>Pseudomonadati</taxon>
        <taxon>Pseudomonadota</taxon>
        <taxon>Gammaproteobacteria</taxon>
        <taxon>Enterobacterales</taxon>
        <taxon>Enterobacteriaceae</taxon>
        <taxon>Superficieibacter</taxon>
    </lineage>
</organism>
<keyword evidence="4" id="KW-1185">Reference proteome</keyword>
<evidence type="ECO:0000313" key="4">
    <source>
        <dbReference type="Proteomes" id="UP000237073"/>
    </source>
</evidence>
<dbReference type="AlphaFoldDB" id="A0A2P5GL59"/>
<feature type="chain" id="PRO_5015117796" evidence="1">
    <location>
        <begin position="28"/>
        <end position="205"/>
    </location>
</feature>
<evidence type="ECO:0000313" key="5">
    <source>
        <dbReference type="Proteomes" id="UP000247005"/>
    </source>
</evidence>
<dbReference type="OrthoDB" id="114026at2"/>